<protein>
    <submittedName>
        <fullName evidence="1">Glycoside hydrolase family 6 protein</fullName>
    </submittedName>
</protein>
<accession>A0ACD1E6A4</accession>
<dbReference type="Proteomes" id="UP000681794">
    <property type="component" value="Chromosome"/>
</dbReference>
<dbReference type="EMBL" id="CP076544">
    <property type="protein sequence ID" value="QWS34177.1"/>
    <property type="molecule type" value="Genomic_DNA"/>
</dbReference>
<gene>
    <name evidence="1" type="ORF">KM842_03020</name>
</gene>
<reference evidence="1" key="1">
    <citation type="submission" date="2021-06" db="EMBL/GenBank/DDBJ databases">
        <authorList>
            <person name="Ellington A.J."/>
            <person name="Bryan N.C."/>
            <person name="Christner B.C."/>
            <person name="Reisch C.R."/>
        </authorList>
    </citation>
    <scope>NUCLEOTIDE SEQUENCE</scope>
    <source>
        <strain evidence="1">L6-1</strain>
    </source>
</reference>
<evidence type="ECO:0000313" key="1">
    <source>
        <dbReference type="EMBL" id="QWS34177.1"/>
    </source>
</evidence>
<sequence>MPRRPVHPSVTSSSVSRPGPTAPSRERPTDTGRARSGPRRHRRRLPAALVATAALVTAVLVGATVEPATAATTDVRTATAAQLYGAGQYRSSTSEAAKAATALQTSDPAGARAAAAIARYPVATWLGEWTTGTTLTRTIDTATAGAAAAGTTAVFVVYAIPDRDCGGYSAGGFDERTYDAWIDQVVARVSGTRSAVVVEPDALAMLSNAACSDSIDAQRYRILSRTVAAFTAAGVPSYLDGGNSNWVSPATMAARLQSAGVANARGFSTNVANYHPTNQEQAYAQRVSALTGGAHYVIDTSRNGQGWRGTWCNAPGAGLGTTPRVGTDGTALDALLWVKTPGASDGTCNGGPTAGKWYSAYAQALVANGSLGATASGTAMGTVDWATGGSGSVRVSGWAADPARTTATLTVRVSVDGARAAPAAADRPRQDVADAYGVGAAHGYDVTVPASAGVREVCVDTTTVAGVASRLGCESVRVSGRDPVVALERATVSAGGISVSGYAVDADDPAAALRTTLLVDGKAVRTVSADVARTGVAALDGLGTRHGFAAVVPAGAGKHTVCARAADVGGGADVTAPCRSVTVAASAPRAALDSVTSPRHRRVALRGWGFDRDAVGAAVTVVVSVAGRSPVRVSASAVRDDVDRSYGVGRSHGLSTVVAASSGTRSVCVRVVGLGAGGDRSLGCRSVRVR</sequence>
<keyword evidence="2" id="KW-1185">Reference proteome</keyword>
<keyword evidence="1" id="KW-0378">Hydrolase</keyword>
<organism evidence="1 2">
    <name type="scientific">Curtobacterium aetherium</name>
    <dbReference type="NCBI Taxonomy" id="2841594"/>
    <lineage>
        <taxon>Bacteria</taxon>
        <taxon>Bacillati</taxon>
        <taxon>Actinomycetota</taxon>
        <taxon>Actinomycetes</taxon>
        <taxon>Micrococcales</taxon>
        <taxon>Microbacteriaceae</taxon>
        <taxon>Curtobacterium</taxon>
    </lineage>
</organism>
<name>A0ACD1E6A4_9MICO</name>
<proteinExistence type="predicted"/>
<evidence type="ECO:0000313" key="2">
    <source>
        <dbReference type="Proteomes" id="UP000681794"/>
    </source>
</evidence>